<dbReference type="PANTHER" id="PTHR15526:SF5">
    <property type="entry name" value="MUSKELIN"/>
    <property type="match status" value="1"/>
</dbReference>
<keyword evidence="3" id="KW-0472">Membrane</keyword>
<dbReference type="InterPro" id="IPR008979">
    <property type="entry name" value="Galactose-bd-like_sf"/>
</dbReference>
<reference evidence="5" key="2">
    <citation type="submission" date="2025-09" db="UniProtKB">
        <authorList>
            <consortium name="Ensembl"/>
        </authorList>
    </citation>
    <scope>IDENTIFICATION</scope>
</reference>
<evidence type="ECO:0000313" key="5">
    <source>
        <dbReference type="Ensembl" id="ENSEBUP00000013115.1"/>
    </source>
</evidence>
<evidence type="ECO:0000256" key="3">
    <source>
        <dbReference type="SAM" id="Phobius"/>
    </source>
</evidence>
<accession>A0A8C4QDE0</accession>
<dbReference type="GO" id="GO:0005737">
    <property type="term" value="C:cytoplasm"/>
    <property type="evidence" value="ECO:0007669"/>
    <property type="project" value="TreeGrafter"/>
</dbReference>
<evidence type="ECO:0000313" key="6">
    <source>
        <dbReference type="Proteomes" id="UP000694388"/>
    </source>
</evidence>
<keyword evidence="3" id="KW-0812">Transmembrane</keyword>
<proteinExistence type="predicted"/>
<keyword evidence="1" id="KW-0880">Kelch repeat</keyword>
<dbReference type="GeneTree" id="ENSGT00390000001702"/>
<dbReference type="Gene3D" id="2.60.120.260">
    <property type="entry name" value="Galactose-binding domain-like"/>
    <property type="match status" value="1"/>
</dbReference>
<dbReference type="InterPro" id="IPR052456">
    <property type="entry name" value="CTLH_complex_component"/>
</dbReference>
<dbReference type="InterPro" id="IPR010565">
    <property type="entry name" value="Muskelin_N"/>
</dbReference>
<dbReference type="Proteomes" id="UP000694388">
    <property type="component" value="Unplaced"/>
</dbReference>
<reference evidence="5" key="1">
    <citation type="submission" date="2025-08" db="UniProtKB">
        <authorList>
            <consortium name="Ensembl"/>
        </authorList>
    </citation>
    <scope>IDENTIFICATION</scope>
</reference>
<organism evidence="5 6">
    <name type="scientific">Eptatretus burgeri</name>
    <name type="common">Inshore hagfish</name>
    <dbReference type="NCBI Taxonomy" id="7764"/>
    <lineage>
        <taxon>Eukaryota</taxon>
        <taxon>Metazoa</taxon>
        <taxon>Chordata</taxon>
        <taxon>Craniata</taxon>
        <taxon>Vertebrata</taxon>
        <taxon>Cyclostomata</taxon>
        <taxon>Myxini</taxon>
        <taxon>Myxiniformes</taxon>
        <taxon>Myxinidae</taxon>
        <taxon>Eptatretinae</taxon>
        <taxon>Eptatretus</taxon>
    </lineage>
</organism>
<dbReference type="PANTHER" id="PTHR15526">
    <property type="entry name" value="MUSKELIN"/>
    <property type="match status" value="1"/>
</dbReference>
<evidence type="ECO:0000256" key="2">
    <source>
        <dbReference type="ARBA" id="ARBA00022737"/>
    </source>
</evidence>
<feature type="transmembrane region" description="Helical" evidence="3">
    <location>
        <begin position="15"/>
        <end position="34"/>
    </location>
</feature>
<keyword evidence="2" id="KW-0677">Repeat</keyword>
<dbReference type="AlphaFoldDB" id="A0A8C4QDE0"/>
<sequence length="142" mass="16361">MERSNLTCNWATSPLLPTSLAISTSFFFFFRNILADKPNDQSSRWSSDSNHPPQFLVLKLSHTAVAQSISFGKYEKTHVCNLKKFKVYGGMTEENMIEILSSGLKNDHKKETFPLKHKIEEQMFPCRYIKIGKFAFDDFSLL</sequence>
<evidence type="ECO:0000259" key="4">
    <source>
        <dbReference type="Pfam" id="PF06588"/>
    </source>
</evidence>
<name>A0A8C4QDE0_EPTBU</name>
<dbReference type="SUPFAM" id="SSF49785">
    <property type="entry name" value="Galactose-binding domain-like"/>
    <property type="match status" value="1"/>
</dbReference>
<keyword evidence="6" id="KW-1185">Reference proteome</keyword>
<feature type="domain" description="Muskelin N-terminal" evidence="4">
    <location>
        <begin position="27"/>
        <end position="132"/>
    </location>
</feature>
<keyword evidence="3" id="KW-1133">Transmembrane helix</keyword>
<protein>
    <recommendedName>
        <fullName evidence="4">Muskelin N-terminal domain-containing protein</fullName>
    </recommendedName>
</protein>
<dbReference type="Pfam" id="PF06588">
    <property type="entry name" value="Muskelin_N"/>
    <property type="match status" value="1"/>
</dbReference>
<dbReference type="Ensembl" id="ENSEBUT00000013691.1">
    <property type="protein sequence ID" value="ENSEBUP00000013115.1"/>
    <property type="gene ID" value="ENSEBUG00000008295.1"/>
</dbReference>
<evidence type="ECO:0000256" key="1">
    <source>
        <dbReference type="ARBA" id="ARBA00022441"/>
    </source>
</evidence>